<dbReference type="VEuPathDB" id="FungiDB:FUN_006135"/>
<reference evidence="1 2" key="2">
    <citation type="submission" date="2017-10" db="EMBL/GenBank/DDBJ databases">
        <title>Extensive intraspecific genome diversity in a model arbuscular mycorrhizal fungus.</title>
        <authorList>
            <person name="Chen E.C.H."/>
            <person name="Morin E."/>
            <person name="Baudet D."/>
            <person name="Noel J."/>
            <person name="Ndikumana S."/>
            <person name="Charron P."/>
            <person name="St-Onge C."/>
            <person name="Giorgi J."/>
            <person name="Grigoriev I.V."/>
            <person name="Roux C."/>
            <person name="Martin F.M."/>
            <person name="Corradi N."/>
        </authorList>
    </citation>
    <scope>NUCLEOTIDE SEQUENCE [LARGE SCALE GENOMIC DNA]</scope>
    <source>
        <strain evidence="1 2">C2</strain>
    </source>
</reference>
<gene>
    <name evidence="1" type="ORF">RhiirC2_843867</name>
</gene>
<protein>
    <submittedName>
        <fullName evidence="1">Uncharacterized protein</fullName>
    </submittedName>
</protein>
<reference evidence="1 2" key="1">
    <citation type="submission" date="2016-04" db="EMBL/GenBank/DDBJ databases">
        <title>Genome analyses suggest a sexual origin of heterokaryosis in a supposedly ancient asexual fungus.</title>
        <authorList>
            <person name="Ropars J."/>
            <person name="Sedzielewska K."/>
            <person name="Noel J."/>
            <person name="Charron P."/>
            <person name="Farinelli L."/>
            <person name="Marton T."/>
            <person name="Kruger M."/>
            <person name="Pelin A."/>
            <person name="Brachmann A."/>
            <person name="Corradi N."/>
        </authorList>
    </citation>
    <scope>NUCLEOTIDE SEQUENCE [LARGE SCALE GENOMIC DNA]</scope>
    <source>
        <strain evidence="1 2">C2</strain>
    </source>
</reference>
<evidence type="ECO:0000313" key="1">
    <source>
        <dbReference type="EMBL" id="PKK77955.1"/>
    </source>
</evidence>
<comment type="caution">
    <text evidence="1">The sequence shown here is derived from an EMBL/GenBank/DDBJ whole genome shotgun (WGS) entry which is preliminary data.</text>
</comment>
<dbReference type="VEuPathDB" id="FungiDB:RhiirA1_539857"/>
<accession>A0A2N1NVQ6</accession>
<dbReference type="EMBL" id="LLXL01000102">
    <property type="protein sequence ID" value="PKK77955.1"/>
    <property type="molecule type" value="Genomic_DNA"/>
</dbReference>
<name>A0A2N1NVQ6_9GLOM</name>
<sequence>MNQPFDIPLLKESIRVSLRVVKDMNNWNAQQTYHVTFCWKERVYKELDMSLRCGSMHFEFNIDVRDFVEENHDENQARNLN</sequence>
<evidence type="ECO:0000313" key="2">
    <source>
        <dbReference type="Proteomes" id="UP000233469"/>
    </source>
</evidence>
<organism evidence="1 2">
    <name type="scientific">Rhizophagus irregularis</name>
    <dbReference type="NCBI Taxonomy" id="588596"/>
    <lineage>
        <taxon>Eukaryota</taxon>
        <taxon>Fungi</taxon>
        <taxon>Fungi incertae sedis</taxon>
        <taxon>Mucoromycota</taxon>
        <taxon>Glomeromycotina</taxon>
        <taxon>Glomeromycetes</taxon>
        <taxon>Glomerales</taxon>
        <taxon>Glomeraceae</taxon>
        <taxon>Rhizophagus</taxon>
    </lineage>
</organism>
<proteinExistence type="predicted"/>
<dbReference type="VEuPathDB" id="FungiDB:RhiirFUN_011673"/>
<dbReference type="AlphaFoldDB" id="A0A2N1NVQ6"/>
<dbReference type="Proteomes" id="UP000233469">
    <property type="component" value="Unassembled WGS sequence"/>
</dbReference>